<keyword evidence="4" id="KW-0057">Aromatic amino acid biosynthesis</keyword>
<dbReference type="SUPFAM" id="SSF52418">
    <property type="entry name" value="Nucleoside phosphorylase/phosphoribosyltransferase catalytic domain"/>
    <property type="match status" value="1"/>
</dbReference>
<feature type="domain" description="Glycosyl transferase family 3" evidence="5">
    <location>
        <begin position="78"/>
        <end position="326"/>
    </location>
</feature>
<comment type="caution">
    <text evidence="6">The sequence shown here is derived from an EMBL/GenBank/DDBJ whole genome shotgun (WGS) entry which is preliminary data.</text>
</comment>
<dbReference type="InterPro" id="IPR005940">
    <property type="entry name" value="Anthranilate_Pribosyl_Tfrase"/>
</dbReference>
<protein>
    <recommendedName>
        <fullName evidence="5">Glycosyl transferase family 3 domain-containing protein</fullName>
    </recommendedName>
</protein>
<gene>
    <name evidence="6" type="ORF">JAV76_09550</name>
</gene>
<sequence length="356" mass="35990">MTGAPVAVDPVPVTDVRDGDGGRPVDWVRFWEGLDDGTATADVLVGTLAAVSQELPDDDGLVAFVRSVVPDGPLPAVDAVNIVGIGGGPSTMNVSTAAAVVAAAAGAAVVKSGSRAYTSVLGSTELLGLAGVATTTSTDDLRDRLARHRLAFAGQHVYPRGLTRLARRIVPVGMKEFGGFLNVVGPYLPALGLRAQVTGRSGRATPEAVRRLATGRGLTQWVCSSDLGADELLSVCPSTVTHPDGRTERIVPGTLVTGAGSLEDLRPAEPGRSVEHFAAALAGDLAVAVTETIVLNAAVVLLASGTAPTLRDACASAHEAISSGAAHGLFETLRGQAPAGAAVTRDGRGGADHGVV</sequence>
<dbReference type="RefSeq" id="WP_198733824.1">
    <property type="nucleotide sequence ID" value="NZ_JAEINH010000007.1"/>
</dbReference>
<dbReference type="GO" id="GO:0005829">
    <property type="term" value="C:cytosol"/>
    <property type="evidence" value="ECO:0007669"/>
    <property type="project" value="TreeGrafter"/>
</dbReference>
<dbReference type="GO" id="GO:0004048">
    <property type="term" value="F:anthranilate phosphoribosyltransferase activity"/>
    <property type="evidence" value="ECO:0007669"/>
    <property type="project" value="InterPro"/>
</dbReference>
<dbReference type="Pfam" id="PF00591">
    <property type="entry name" value="Glycos_transf_3"/>
    <property type="match status" value="1"/>
</dbReference>
<dbReference type="PANTHER" id="PTHR43285">
    <property type="entry name" value="ANTHRANILATE PHOSPHORIBOSYLTRANSFERASE"/>
    <property type="match status" value="1"/>
</dbReference>
<reference evidence="6" key="1">
    <citation type="submission" date="2020-12" db="EMBL/GenBank/DDBJ databases">
        <title>Sanguibacter suaedae sp. nov., isolated from Suaeda aralocaspica.</title>
        <authorList>
            <person name="Ma Q."/>
        </authorList>
    </citation>
    <scope>NUCLEOTIDE SEQUENCE</scope>
    <source>
        <strain evidence="6">YZGR15</strain>
    </source>
</reference>
<keyword evidence="3" id="KW-0028">Amino-acid biosynthesis</keyword>
<dbReference type="InterPro" id="IPR000312">
    <property type="entry name" value="Glycosyl_Trfase_fam3"/>
</dbReference>
<accession>A0A934IC62</accession>
<evidence type="ECO:0000256" key="3">
    <source>
        <dbReference type="ARBA" id="ARBA00022822"/>
    </source>
</evidence>
<dbReference type="GO" id="GO:0000162">
    <property type="term" value="P:L-tryptophan biosynthetic process"/>
    <property type="evidence" value="ECO:0007669"/>
    <property type="project" value="UniProtKB-KW"/>
</dbReference>
<keyword evidence="7" id="KW-1185">Reference proteome</keyword>
<dbReference type="InterPro" id="IPR035902">
    <property type="entry name" value="Nuc_phospho_transferase"/>
</dbReference>
<evidence type="ECO:0000259" key="5">
    <source>
        <dbReference type="Pfam" id="PF00591"/>
    </source>
</evidence>
<name>A0A934IC62_9MICO</name>
<dbReference type="Gene3D" id="3.40.1030.10">
    <property type="entry name" value="Nucleoside phosphorylase/phosphoribosyltransferase catalytic domain"/>
    <property type="match status" value="1"/>
</dbReference>
<keyword evidence="1" id="KW-0328">Glycosyltransferase</keyword>
<keyword evidence="2" id="KW-0808">Transferase</keyword>
<keyword evidence="3" id="KW-0822">Tryptophan biosynthesis</keyword>
<proteinExistence type="predicted"/>
<evidence type="ECO:0000256" key="4">
    <source>
        <dbReference type="ARBA" id="ARBA00023141"/>
    </source>
</evidence>
<evidence type="ECO:0000256" key="2">
    <source>
        <dbReference type="ARBA" id="ARBA00022679"/>
    </source>
</evidence>
<dbReference type="EMBL" id="JAEINH010000007">
    <property type="protein sequence ID" value="MBI9115253.1"/>
    <property type="molecule type" value="Genomic_DNA"/>
</dbReference>
<evidence type="ECO:0000313" key="7">
    <source>
        <dbReference type="Proteomes" id="UP000602087"/>
    </source>
</evidence>
<dbReference type="AlphaFoldDB" id="A0A934IC62"/>
<dbReference type="Proteomes" id="UP000602087">
    <property type="component" value="Unassembled WGS sequence"/>
</dbReference>
<dbReference type="PANTHER" id="PTHR43285:SF2">
    <property type="entry name" value="ANTHRANILATE PHOSPHORIBOSYLTRANSFERASE"/>
    <property type="match status" value="1"/>
</dbReference>
<evidence type="ECO:0000313" key="6">
    <source>
        <dbReference type="EMBL" id="MBI9115253.1"/>
    </source>
</evidence>
<organism evidence="6 7">
    <name type="scientific">Sanguibacter suaedae</name>
    <dbReference type="NCBI Taxonomy" id="2795737"/>
    <lineage>
        <taxon>Bacteria</taxon>
        <taxon>Bacillati</taxon>
        <taxon>Actinomycetota</taxon>
        <taxon>Actinomycetes</taxon>
        <taxon>Micrococcales</taxon>
        <taxon>Sanguibacteraceae</taxon>
        <taxon>Sanguibacter</taxon>
    </lineage>
</organism>
<evidence type="ECO:0000256" key="1">
    <source>
        <dbReference type="ARBA" id="ARBA00022676"/>
    </source>
</evidence>